<accession>A0A183SBQ4</accession>
<keyword evidence="2" id="KW-1185">Reference proteome</keyword>
<dbReference type="AlphaFoldDB" id="A0A183SBQ4"/>
<reference evidence="3" key="1">
    <citation type="submission" date="2016-06" db="UniProtKB">
        <authorList>
            <consortium name="WormBaseParasite"/>
        </authorList>
    </citation>
    <scope>IDENTIFICATION</scope>
</reference>
<sequence>MRNVIQSTALDIIGRTRFPNQEQFDDNNADINNLYAENNGLHKAYMDLRIDATKAAHFKCRRLVHQQIWEVREALMIQKAEEIQENADRNEIK</sequence>
<proteinExistence type="predicted"/>
<organism evidence="3">
    <name type="scientific">Schistocephalus solidus</name>
    <name type="common">Tapeworm</name>
    <dbReference type="NCBI Taxonomy" id="70667"/>
    <lineage>
        <taxon>Eukaryota</taxon>
        <taxon>Metazoa</taxon>
        <taxon>Spiralia</taxon>
        <taxon>Lophotrochozoa</taxon>
        <taxon>Platyhelminthes</taxon>
        <taxon>Cestoda</taxon>
        <taxon>Eucestoda</taxon>
        <taxon>Diphyllobothriidea</taxon>
        <taxon>Diphyllobothriidae</taxon>
        <taxon>Schistocephalus</taxon>
    </lineage>
</organism>
<evidence type="ECO:0000313" key="1">
    <source>
        <dbReference type="EMBL" id="VDL88037.1"/>
    </source>
</evidence>
<gene>
    <name evidence="1" type="ORF">SSLN_LOCUS1652</name>
</gene>
<protein>
    <submittedName>
        <fullName evidence="1 3">Uncharacterized protein</fullName>
    </submittedName>
</protein>
<dbReference type="WBParaSite" id="SSLN_0000171501-mRNA-1">
    <property type="protein sequence ID" value="SSLN_0000171501-mRNA-1"/>
    <property type="gene ID" value="SSLN_0000171501"/>
</dbReference>
<reference evidence="1 2" key="2">
    <citation type="submission" date="2018-11" db="EMBL/GenBank/DDBJ databases">
        <authorList>
            <consortium name="Pathogen Informatics"/>
        </authorList>
    </citation>
    <scope>NUCLEOTIDE SEQUENCE [LARGE SCALE GENOMIC DNA]</scope>
    <source>
        <strain evidence="1 2">NST_G2</strain>
    </source>
</reference>
<dbReference type="EMBL" id="UYSU01004925">
    <property type="protein sequence ID" value="VDL88037.1"/>
    <property type="molecule type" value="Genomic_DNA"/>
</dbReference>
<evidence type="ECO:0000313" key="2">
    <source>
        <dbReference type="Proteomes" id="UP000275846"/>
    </source>
</evidence>
<evidence type="ECO:0000313" key="3">
    <source>
        <dbReference type="WBParaSite" id="SSLN_0000171501-mRNA-1"/>
    </source>
</evidence>
<dbReference type="Proteomes" id="UP000275846">
    <property type="component" value="Unassembled WGS sequence"/>
</dbReference>
<name>A0A183SBQ4_SCHSO</name>